<dbReference type="AlphaFoldDB" id="A0A8J2P218"/>
<comment type="caution">
    <text evidence="1">The sequence shown here is derived from an EMBL/GenBank/DDBJ whole genome shotgun (WGS) entry which is preliminary data.</text>
</comment>
<organism evidence="1 2">
    <name type="scientific">Allacma fusca</name>
    <dbReference type="NCBI Taxonomy" id="39272"/>
    <lineage>
        <taxon>Eukaryota</taxon>
        <taxon>Metazoa</taxon>
        <taxon>Ecdysozoa</taxon>
        <taxon>Arthropoda</taxon>
        <taxon>Hexapoda</taxon>
        <taxon>Collembola</taxon>
        <taxon>Symphypleona</taxon>
        <taxon>Sminthuridae</taxon>
        <taxon>Allacma</taxon>
    </lineage>
</organism>
<feature type="non-terminal residue" evidence="1">
    <location>
        <position position="1"/>
    </location>
</feature>
<proteinExistence type="predicted"/>
<evidence type="ECO:0000313" key="1">
    <source>
        <dbReference type="EMBL" id="CAG7785111.1"/>
    </source>
</evidence>
<keyword evidence="2" id="KW-1185">Reference proteome</keyword>
<name>A0A8J2P218_9HEXA</name>
<protein>
    <submittedName>
        <fullName evidence="1">Uncharacterized protein</fullName>
    </submittedName>
</protein>
<dbReference type="Proteomes" id="UP000708208">
    <property type="component" value="Unassembled WGS sequence"/>
</dbReference>
<reference evidence="1" key="1">
    <citation type="submission" date="2021-06" db="EMBL/GenBank/DDBJ databases">
        <authorList>
            <person name="Hodson N. C."/>
            <person name="Mongue J. A."/>
            <person name="Jaron S. K."/>
        </authorList>
    </citation>
    <scope>NUCLEOTIDE SEQUENCE</scope>
</reference>
<dbReference type="EMBL" id="CAJVCH010289393">
    <property type="protein sequence ID" value="CAG7785111.1"/>
    <property type="molecule type" value="Genomic_DNA"/>
</dbReference>
<gene>
    <name evidence="1" type="ORF">AFUS01_LOCUS23757</name>
</gene>
<sequence>RAVSYWNRNRPSCSNYFCTSSSQSTCSSSVTFRKHNVSIHSFEYQSEFQLSQVSRGSCCVIFKIYSISGP</sequence>
<accession>A0A8J2P218</accession>
<evidence type="ECO:0000313" key="2">
    <source>
        <dbReference type="Proteomes" id="UP000708208"/>
    </source>
</evidence>